<feature type="region of interest" description="Disordered" evidence="3">
    <location>
        <begin position="293"/>
        <end position="352"/>
    </location>
</feature>
<dbReference type="SUPFAM" id="SSF48371">
    <property type="entry name" value="ARM repeat"/>
    <property type="match status" value="1"/>
</dbReference>
<dbReference type="PANTHER" id="PTHR10648:SF1">
    <property type="entry name" value="SERINE_THREONINE-PROTEIN PHOSPHATASE 4 REGULATORY SUBUNIT 1"/>
    <property type="match status" value="1"/>
</dbReference>
<dbReference type="InterPro" id="IPR051023">
    <property type="entry name" value="PP2A_Regulatory_Subunit_A"/>
</dbReference>
<sequence>MNTSNSTDPADTFSQAQFTEFINCNDESILMECVHYIISSIQICDFKFIHELIIPSITKLLSRTTPINVVQYLISIIPDICDVFFERFPDDAQNLLLNSVLPIIHAIALNSKNASNALRPALLSKSSSNSNLRKNLPQKSNANTSSNQKNSNTPSIFSSSSSFNNFDLNPQIVDVLSETWASLITMLDFNNFIVIEIPYIRMISSSPKKESRIVVLKVLSFLVGFYDPEAWFTPLLQIINQLATDNSGAVRALLPPLIVQLAHKLPLNNRFEFEGQASPRSDVSPDEINKDLQIQSDEKETIDNTQNIQVQNEENNNVKDKNDDANDNNQNQKDGQKQNEANNDPNNTDHQDISINAIPQIPNPQKNPTLELVRFCAIYTIFSRDSNTLVRKACAESLVSLCDLLDYSNRLVTIIPISNLLLSDQSEIVRNIMQRNLGPLISSLGSKLSSPALVQKYCTALMSKDVSAAFPAAFSFPAVTIALGHERFNELTNGFHAALNSKEFRIRRTLSFGLLSFAHILSKDELFEVVMNFLNDISSVAIGVMNNLNVIATMLDKKDTNSLIKCLEKPSEKYDQWRMRLKVSEQLRYCCDIFVSSNETDDDEEIQSDSNNNSEIQINNCDESQNNNNKENQTNSSNCESSDKSDNTEKVNKGESIAKQNLEILKNSAKELLLDPVSVVRKDAVLSYAYLMEKDNESDQKFVLDLAKSDKYTEREIAASIFEFVDLEKINGIINILLNILLNDKVANVRISVANAVMSIASVLPESNENHHLITEAIEKLKKDSDLDVRSAILN</sequence>
<evidence type="ECO:0000256" key="3">
    <source>
        <dbReference type="SAM" id="MobiDB-lite"/>
    </source>
</evidence>
<dbReference type="Gene3D" id="1.25.10.10">
    <property type="entry name" value="Leucine-rich Repeat Variant"/>
    <property type="match status" value="1"/>
</dbReference>
<feature type="region of interest" description="Disordered" evidence="3">
    <location>
        <begin position="126"/>
        <end position="156"/>
    </location>
</feature>
<feature type="repeat" description="HEAT" evidence="2">
    <location>
        <begin position="733"/>
        <end position="772"/>
    </location>
</feature>
<dbReference type="InterPro" id="IPR021133">
    <property type="entry name" value="HEAT_type_2"/>
</dbReference>
<evidence type="ECO:0000313" key="5">
    <source>
        <dbReference type="Proteomes" id="UP001470230"/>
    </source>
</evidence>
<organism evidence="4 5">
    <name type="scientific">Tritrichomonas musculus</name>
    <dbReference type="NCBI Taxonomy" id="1915356"/>
    <lineage>
        <taxon>Eukaryota</taxon>
        <taxon>Metamonada</taxon>
        <taxon>Parabasalia</taxon>
        <taxon>Tritrichomonadida</taxon>
        <taxon>Tritrichomonadidae</taxon>
        <taxon>Tritrichomonas</taxon>
    </lineage>
</organism>
<evidence type="ECO:0000256" key="1">
    <source>
        <dbReference type="ARBA" id="ARBA00022737"/>
    </source>
</evidence>
<gene>
    <name evidence="4" type="ORF">M9Y10_023292</name>
</gene>
<keyword evidence="5" id="KW-1185">Reference proteome</keyword>
<accession>A0ABR2KVC5</accession>
<dbReference type="InterPro" id="IPR016024">
    <property type="entry name" value="ARM-type_fold"/>
</dbReference>
<proteinExistence type="predicted"/>
<dbReference type="PANTHER" id="PTHR10648">
    <property type="entry name" value="SERINE/THREONINE-PROTEIN PHOSPHATASE PP2A 65 KDA REGULATORY SUBUNIT"/>
    <property type="match status" value="1"/>
</dbReference>
<evidence type="ECO:0000313" key="4">
    <source>
        <dbReference type="EMBL" id="KAK8894852.1"/>
    </source>
</evidence>
<feature type="region of interest" description="Disordered" evidence="3">
    <location>
        <begin position="600"/>
        <end position="653"/>
    </location>
</feature>
<dbReference type="EMBL" id="JAPFFF010000003">
    <property type="protein sequence ID" value="KAK8894852.1"/>
    <property type="molecule type" value="Genomic_DNA"/>
</dbReference>
<protein>
    <recommendedName>
        <fullName evidence="6">HEAT repeat family protein</fullName>
    </recommendedName>
</protein>
<evidence type="ECO:0008006" key="6">
    <source>
        <dbReference type="Google" id="ProtNLM"/>
    </source>
</evidence>
<feature type="compositionally biased region" description="Low complexity" evidence="3">
    <location>
        <begin position="126"/>
        <end position="135"/>
    </location>
</feature>
<dbReference type="Proteomes" id="UP001470230">
    <property type="component" value="Unassembled WGS sequence"/>
</dbReference>
<feature type="compositionally biased region" description="Polar residues" evidence="3">
    <location>
        <begin position="137"/>
        <end position="149"/>
    </location>
</feature>
<feature type="compositionally biased region" description="Basic and acidic residues" evidence="3">
    <location>
        <begin position="641"/>
        <end position="653"/>
    </location>
</feature>
<name>A0ABR2KVC5_9EUKA</name>
<feature type="compositionally biased region" description="Low complexity" evidence="3">
    <location>
        <begin position="619"/>
        <end position="639"/>
    </location>
</feature>
<dbReference type="InterPro" id="IPR011989">
    <property type="entry name" value="ARM-like"/>
</dbReference>
<reference evidence="4 5" key="1">
    <citation type="submission" date="2024-04" db="EMBL/GenBank/DDBJ databases">
        <title>Tritrichomonas musculus Genome.</title>
        <authorList>
            <person name="Alves-Ferreira E."/>
            <person name="Grigg M."/>
            <person name="Lorenzi H."/>
            <person name="Galac M."/>
        </authorList>
    </citation>
    <scope>NUCLEOTIDE SEQUENCE [LARGE SCALE GENOMIC DNA]</scope>
    <source>
        <strain evidence="4 5">EAF2021</strain>
    </source>
</reference>
<evidence type="ECO:0000256" key="2">
    <source>
        <dbReference type="PROSITE-ProRule" id="PRU00103"/>
    </source>
</evidence>
<keyword evidence="1" id="KW-0677">Repeat</keyword>
<comment type="caution">
    <text evidence="4">The sequence shown here is derived from an EMBL/GenBank/DDBJ whole genome shotgun (WGS) entry which is preliminary data.</text>
</comment>
<feature type="compositionally biased region" description="Low complexity" evidence="3">
    <location>
        <begin position="304"/>
        <end position="315"/>
    </location>
</feature>
<dbReference type="PROSITE" id="PS50077">
    <property type="entry name" value="HEAT_REPEAT"/>
    <property type="match status" value="1"/>
</dbReference>
<feature type="compositionally biased region" description="Polar residues" evidence="3">
    <location>
        <begin position="608"/>
        <end position="618"/>
    </location>
</feature>